<dbReference type="PANTHER" id="PTHR48098">
    <property type="entry name" value="ENTEROCHELIN ESTERASE-RELATED"/>
    <property type="match status" value="1"/>
</dbReference>
<dbReference type="EMBL" id="FMYM01000002">
    <property type="protein sequence ID" value="SDB86781.1"/>
    <property type="molecule type" value="Genomic_DNA"/>
</dbReference>
<dbReference type="InterPro" id="IPR050583">
    <property type="entry name" value="Mycobacterial_A85_antigen"/>
</dbReference>
<dbReference type="InterPro" id="IPR029058">
    <property type="entry name" value="AB_hydrolase_fold"/>
</dbReference>
<protein>
    <submittedName>
        <fullName evidence="1">S-formylglutathione hydrolase FrmB</fullName>
    </submittedName>
</protein>
<dbReference type="Pfam" id="PF00756">
    <property type="entry name" value="Esterase"/>
    <property type="match status" value="1"/>
</dbReference>
<dbReference type="Proteomes" id="UP000242662">
    <property type="component" value="Unassembled WGS sequence"/>
</dbReference>
<evidence type="ECO:0000313" key="1">
    <source>
        <dbReference type="EMBL" id="SDB86781.1"/>
    </source>
</evidence>
<accession>A0A1G6GXW2</accession>
<dbReference type="OrthoDB" id="9803578at2"/>
<organism evidence="1 2">
    <name type="scientific">Shouchella lonarensis</name>
    <dbReference type="NCBI Taxonomy" id="1464122"/>
    <lineage>
        <taxon>Bacteria</taxon>
        <taxon>Bacillati</taxon>
        <taxon>Bacillota</taxon>
        <taxon>Bacilli</taxon>
        <taxon>Bacillales</taxon>
        <taxon>Bacillaceae</taxon>
        <taxon>Shouchella</taxon>
    </lineage>
</organism>
<evidence type="ECO:0000313" key="2">
    <source>
        <dbReference type="Proteomes" id="UP000242662"/>
    </source>
</evidence>
<keyword evidence="2" id="KW-1185">Reference proteome</keyword>
<dbReference type="PANTHER" id="PTHR48098:SF1">
    <property type="entry name" value="DIACYLGLYCEROL ACYLTRANSFERASE_MYCOLYLTRANSFERASE AG85A"/>
    <property type="match status" value="1"/>
</dbReference>
<sequence>MALATIQYKSTALGKQTRVHVILPEQATPPYRTLYLLHGWGDDDSSWSRQTSIERYANAYDLAVVMPSVDLSYYTDMDFGGSYFTFLSKELPERLTRYFPLSENREDQFVAGLSMGGFGAFKWALHHPERFAAAASFSGALDVNMIFDLFIGMGHIEFKPLAQAIFGMDLDIDGHGANLIALMKQHIEQQTNIPTLYQYCGTEDFVYPINVSFRDRVLQLAVPFNYDESTGGHTWDYWDSCIQNWLTTLKKEGYL</sequence>
<dbReference type="GO" id="GO:0016787">
    <property type="term" value="F:hydrolase activity"/>
    <property type="evidence" value="ECO:0007669"/>
    <property type="project" value="UniProtKB-KW"/>
</dbReference>
<dbReference type="InterPro" id="IPR000801">
    <property type="entry name" value="Esterase-like"/>
</dbReference>
<dbReference type="GO" id="GO:0016747">
    <property type="term" value="F:acyltransferase activity, transferring groups other than amino-acyl groups"/>
    <property type="evidence" value="ECO:0007669"/>
    <property type="project" value="TreeGrafter"/>
</dbReference>
<dbReference type="STRING" id="1464122.SAMN05421737_102141"/>
<proteinExistence type="predicted"/>
<name>A0A1G6GXW2_9BACI</name>
<reference evidence="2" key="1">
    <citation type="submission" date="2016-09" db="EMBL/GenBank/DDBJ databases">
        <authorList>
            <person name="Varghese N."/>
            <person name="Submissions S."/>
        </authorList>
    </citation>
    <scope>NUCLEOTIDE SEQUENCE [LARGE SCALE GENOMIC DNA]</scope>
    <source>
        <strain evidence="2">25nlg</strain>
    </source>
</reference>
<dbReference type="SUPFAM" id="SSF53474">
    <property type="entry name" value="alpha/beta-Hydrolases"/>
    <property type="match status" value="1"/>
</dbReference>
<dbReference type="Gene3D" id="3.40.50.1820">
    <property type="entry name" value="alpha/beta hydrolase"/>
    <property type="match status" value="1"/>
</dbReference>
<gene>
    <name evidence="1" type="ORF">SAMN05421737_102141</name>
</gene>
<dbReference type="RefSeq" id="WP_090774719.1">
    <property type="nucleotide sequence ID" value="NZ_FMYM01000002.1"/>
</dbReference>
<keyword evidence="1" id="KW-0378">Hydrolase</keyword>
<dbReference type="AlphaFoldDB" id="A0A1G6GXW2"/>